<dbReference type="InterPro" id="IPR010273">
    <property type="entry name" value="DUF881"/>
</dbReference>
<dbReference type="Gene3D" id="3.30.70.1880">
    <property type="entry name" value="Protein of unknown function DUF881"/>
    <property type="match status" value="1"/>
</dbReference>
<dbReference type="PANTHER" id="PTHR37313">
    <property type="entry name" value="UPF0749 PROTEIN RV1825"/>
    <property type="match status" value="1"/>
</dbReference>
<dbReference type="EMBL" id="FNHE01000009">
    <property type="protein sequence ID" value="SDM84420.1"/>
    <property type="molecule type" value="Genomic_DNA"/>
</dbReference>
<accession>A0A1G9WIX2</accession>
<dbReference type="GO" id="GO:0005886">
    <property type="term" value="C:plasma membrane"/>
    <property type="evidence" value="ECO:0007669"/>
    <property type="project" value="TreeGrafter"/>
</dbReference>
<dbReference type="Proteomes" id="UP000198680">
    <property type="component" value="Unassembled WGS sequence"/>
</dbReference>
<evidence type="ECO:0000256" key="1">
    <source>
        <dbReference type="ARBA" id="ARBA00009108"/>
    </source>
</evidence>
<sequence>MTRGGAAWAALVPVVALAAGLLFATSSQTAQGTDLRGGEATELSALIPAREDVVAQQEAQLAALQAQVQALTDQAASRDGDVAAARDAGEAGVLSAGLVALTGPGVEITLDDAPRRPDGSLPIGAQPDDVVIHQSDVQAVVNAVWASGADAVAIMDQRLIATSAVRCVGNVLLLHGRTWSPPFVVTAIGDADAIRAQLAASPQVQVFQQAVEDYGLGFAVQARGELTLPAYDGQPAMEYATAAAG</sequence>
<organism evidence="3 4">
    <name type="scientific">Geodermatophilus siccatus</name>
    <dbReference type="NCBI Taxonomy" id="1137991"/>
    <lineage>
        <taxon>Bacteria</taxon>
        <taxon>Bacillati</taxon>
        <taxon>Actinomycetota</taxon>
        <taxon>Actinomycetes</taxon>
        <taxon>Geodermatophilales</taxon>
        <taxon>Geodermatophilaceae</taxon>
        <taxon>Geodermatophilus</taxon>
    </lineage>
</organism>
<proteinExistence type="inferred from homology"/>
<evidence type="ECO:0000313" key="4">
    <source>
        <dbReference type="Proteomes" id="UP000198680"/>
    </source>
</evidence>
<dbReference type="STRING" id="1137991.SAMN05660642_03414"/>
<reference evidence="4" key="1">
    <citation type="submission" date="2016-10" db="EMBL/GenBank/DDBJ databases">
        <authorList>
            <person name="Varghese N."/>
            <person name="Submissions S."/>
        </authorList>
    </citation>
    <scope>NUCLEOTIDE SEQUENCE [LARGE SCALE GENOMIC DNA]</scope>
    <source>
        <strain evidence="4">DSM 45419</strain>
    </source>
</reference>
<feature type="chain" id="PRO_5038916471" evidence="2">
    <location>
        <begin position="19"/>
        <end position="245"/>
    </location>
</feature>
<name>A0A1G9WIX2_9ACTN</name>
<evidence type="ECO:0000313" key="3">
    <source>
        <dbReference type="EMBL" id="SDM84420.1"/>
    </source>
</evidence>
<protein>
    <submittedName>
        <fullName evidence="3">Uncharacterized conserved protein YlxW, UPF0749 family</fullName>
    </submittedName>
</protein>
<keyword evidence="2" id="KW-0732">Signal</keyword>
<gene>
    <name evidence="3" type="ORF">SAMN05660642_03414</name>
</gene>
<keyword evidence="4" id="KW-1185">Reference proteome</keyword>
<dbReference type="Pfam" id="PF05949">
    <property type="entry name" value="DUF881"/>
    <property type="match status" value="1"/>
</dbReference>
<comment type="similarity">
    <text evidence="1">Belongs to the UPF0749 family.</text>
</comment>
<dbReference type="RefSeq" id="WP_245700494.1">
    <property type="nucleotide sequence ID" value="NZ_FNHE01000009.1"/>
</dbReference>
<evidence type="ECO:0000256" key="2">
    <source>
        <dbReference type="SAM" id="SignalP"/>
    </source>
</evidence>
<feature type="signal peptide" evidence="2">
    <location>
        <begin position="1"/>
        <end position="18"/>
    </location>
</feature>
<dbReference type="AlphaFoldDB" id="A0A1G9WIX2"/>
<dbReference type="PANTHER" id="PTHR37313:SF4">
    <property type="entry name" value="CONSERVED MEMBRANE PROTEIN-RELATED"/>
    <property type="match status" value="1"/>
</dbReference>